<dbReference type="GO" id="GO:0035556">
    <property type="term" value="P:intracellular signal transduction"/>
    <property type="evidence" value="ECO:0007669"/>
    <property type="project" value="InterPro"/>
</dbReference>
<feature type="compositionally biased region" description="Polar residues" evidence="1">
    <location>
        <begin position="1711"/>
        <end position="1721"/>
    </location>
</feature>
<feature type="region of interest" description="Disordered" evidence="1">
    <location>
        <begin position="1273"/>
        <end position="1323"/>
    </location>
</feature>
<dbReference type="OrthoDB" id="2155291at2759"/>
<reference evidence="3" key="1">
    <citation type="submission" date="2021-04" db="EMBL/GenBank/DDBJ databases">
        <authorList>
            <person name="Tunstrom K."/>
        </authorList>
    </citation>
    <scope>NUCLEOTIDE SEQUENCE</scope>
</reference>
<dbReference type="SMART" id="SM00325">
    <property type="entry name" value="RhoGEF"/>
    <property type="match status" value="1"/>
</dbReference>
<feature type="compositionally biased region" description="Polar residues" evidence="1">
    <location>
        <begin position="1617"/>
        <end position="1627"/>
    </location>
</feature>
<dbReference type="PANTHER" id="PTHR23182">
    <property type="entry name" value="BREAKPOINT CLUSTER REGION PROTEIN BCR"/>
    <property type="match status" value="1"/>
</dbReference>
<evidence type="ECO:0000259" key="2">
    <source>
        <dbReference type="PROSITE" id="PS50010"/>
    </source>
</evidence>
<feature type="domain" description="DH" evidence="2">
    <location>
        <begin position="471"/>
        <end position="656"/>
    </location>
</feature>
<feature type="compositionally biased region" description="Polar residues" evidence="1">
    <location>
        <begin position="425"/>
        <end position="446"/>
    </location>
</feature>
<feature type="region of interest" description="Disordered" evidence="1">
    <location>
        <begin position="1246"/>
        <end position="1265"/>
    </location>
</feature>
<feature type="compositionally biased region" description="Basic and acidic residues" evidence="1">
    <location>
        <begin position="939"/>
        <end position="951"/>
    </location>
</feature>
<dbReference type="GO" id="GO:0005085">
    <property type="term" value="F:guanyl-nucleotide exchange factor activity"/>
    <property type="evidence" value="ECO:0007669"/>
    <property type="project" value="InterPro"/>
</dbReference>
<dbReference type="GO" id="GO:0016020">
    <property type="term" value="C:membrane"/>
    <property type="evidence" value="ECO:0007669"/>
    <property type="project" value="TreeGrafter"/>
</dbReference>
<feature type="compositionally biased region" description="Polar residues" evidence="1">
    <location>
        <begin position="162"/>
        <end position="175"/>
    </location>
</feature>
<feature type="compositionally biased region" description="Polar residues" evidence="1">
    <location>
        <begin position="1523"/>
        <end position="1533"/>
    </location>
</feature>
<feature type="compositionally biased region" description="Basic and acidic residues" evidence="1">
    <location>
        <begin position="880"/>
        <end position="889"/>
    </location>
</feature>
<proteinExistence type="predicted"/>
<feature type="compositionally biased region" description="Basic and acidic residues" evidence="1">
    <location>
        <begin position="1273"/>
        <end position="1285"/>
    </location>
</feature>
<dbReference type="InterPro" id="IPR000219">
    <property type="entry name" value="DH_dom"/>
</dbReference>
<gene>
    <name evidence="3" type="ORF">PAPOLLO_LOCUS11416</name>
</gene>
<dbReference type="InterPro" id="IPR037769">
    <property type="entry name" value="Abr/Bcr"/>
</dbReference>
<feature type="region of interest" description="Disordered" evidence="1">
    <location>
        <begin position="1699"/>
        <end position="1741"/>
    </location>
</feature>
<sequence length="1945" mass="216297">MPAAWEEDVRANLAKHKQKVAILREELEKEEFYVEYLETLLSDVEKHKAAAEGNKAAPPSGTDTNDDKTSDSKQESNTDSLSKKSEISLASSNNEELTNEPLENEEVHLRPKPVHIGERSSVNQCINELSSNLAVEARRRCNSEVVQRTEPDKNSDVAGEQKIQTQAKNSQTSQGGDFVTVIEVNGLKVAENAPKKADESPQSPESTTADSGIATKKKVPPKPPPKVFSKRGASLPETGLEDSPPSSLGRRLRNADSRESIASRASTPSISERVKSYESINSLSSERKRSGGAATPRSIDEEITSTTPDLPEGNDVDKSAPVSLESIPAAVPTVEDEPYYDQVPVDINDGEYVYIQAGGTGASEDASSGTSTLPLSTGAAPTAPTAPHAPDSPPCAIAPNYVNIHYFIQQSGEGTDPSEAGSELADSSDTPLLLRTISSETETSATPPLLRKLQHQESNTSNNAEAERLTMHRCIVTSIIESETVYVECLYVMEKYMNAIKATLSTSQPVITEEEFNTIFYKISELHELHKNFLEGLKAAVASWEEPLSVGIHFKKMAENINVYGAFLHNYGRATDAVRRRCGSSARFADLTRQIACRGQPMSLDDLLHKPVARVQKNALVLHDLIKYTPASHPDHAMLTDALNMTQHFLDEFNIIQTKSMFPNADRAQRRLVKNSFIVELSDGHRKLRHLFLFNDVIACAKYKASGRDKFTFELKWFIPLPEIVVVEDESVGGGEARETSPANIVALKSQASTVRDQILAEERAAHDDKILAEERAAHDDKVRPSPHRGAQVASVQRARPDPGRGARRTRRQGTSHTTSWRSSRKRPPSLARSWPRSAPHTTTRYVPHHIVALKSQASTVRSQILAVERAAHGDKILAEERAAHDNKVRPTPSRKRPPCATRSWPRSAPHTTTRCVPHHIVALKSQASTVCDQILAEERAAHDDKPDPGRGARRTRRQGTSHTTSWHSSRKRPPCVARSWPRSAPHTTTRYVPHHIVALKSQASTVRDQILAEERAAHDDKVRPHTTSWRSSRKRPPCATRSWPRSAPHTTTRYVPHHIVALKSQASTVRDQILAEERAAHDDKVRPSPHRGAQVASVQRARPDPGRGARRTRRQGTSHTTSWRSSRKRPPSLARYWPRSAPHTTTRYVPHHIVALKSQASTVRSQILAVERAAHGDKILAEERAAHDNKVRPTPSRKRPPCATRSWPRSAPHTTTRCVPHHIVALKSQASTVCDQILAEERAAHDDKVRPTPHVALKSQASTVRSQILAEERAAHDDKLDPGRGARRTRRQGTSHTTSWRSSRKRPPCATRSWPRSAPHTTTRCVPHHIVALKSQASTVRDQILAEERAAHDDKVRPTPHRGAQVASVHRARPDPGRGARRTRRQGTSHTTSWRPSGKRPPCVARSCRGARRTRRQGTSHTTSWRSSRKRPPCVTRSWPRSAPHTTTKYVPHHIVALKSQASTVRSQILAEERAAHDDKILAEEHTAHDDKVRPTPHRGAQVASVHCARPDPGRGARRTLRQGTSLTTSWRSSRKRPLCATRSWPRSAPHITTRYVPHHIVALKSQASTVRDQILAEERAAHYDKVRPSPHREAQVASVHCARPDPGRGARRTLRQGTSLTTSWRSSRKRPLCATRSWPRSAPHITTRYVPHHIVALKSQASTLRDQILAEERAAHYDKVRSSPYRGAQVASVHCARPDPGRGARRTLRQGTSLATSWRSSRKRPLCATRSWPRSAPHTTTRYVPRHIVALKSQASTVRDQILAEERAAHDDKVRPTPHRGAQVASVHRARPDPGRGARRTRRQGTSHTTSWRSSRKRPPCVARSWPRSAPDTTTRYVPHHIVTLKSQASTVRDQILAEKRAAHDDKVRPTPHRGAQVASVQCARPDPGRGARRTRRQGTSHTTSWRSSRKRPLCATRSWPRSAPHTTTRYVPNHIVQLKSPA</sequence>
<feature type="region of interest" description="Disordered" evidence="1">
    <location>
        <begin position="192"/>
        <end position="318"/>
    </location>
</feature>
<feature type="region of interest" description="Disordered" evidence="1">
    <location>
        <begin position="880"/>
        <end position="913"/>
    </location>
</feature>
<protein>
    <submittedName>
        <fullName evidence="3">(apollo) hypothetical protein</fullName>
    </submittedName>
</protein>
<dbReference type="GO" id="GO:0005096">
    <property type="term" value="F:GTPase activator activity"/>
    <property type="evidence" value="ECO:0007669"/>
    <property type="project" value="InterPro"/>
</dbReference>
<feature type="compositionally biased region" description="Low complexity" evidence="1">
    <location>
        <begin position="367"/>
        <end position="389"/>
    </location>
</feature>
<dbReference type="EMBL" id="CAJQZP010000828">
    <property type="protein sequence ID" value="CAG4987189.1"/>
    <property type="molecule type" value="Genomic_DNA"/>
</dbReference>
<feature type="region of interest" description="Disordered" evidence="1">
    <location>
        <begin position="776"/>
        <end position="843"/>
    </location>
</feature>
<evidence type="ECO:0000256" key="1">
    <source>
        <dbReference type="SAM" id="MobiDB-lite"/>
    </source>
</evidence>
<dbReference type="Pfam" id="PF19057">
    <property type="entry name" value="PH_19"/>
    <property type="match status" value="1"/>
</dbReference>
<evidence type="ECO:0000313" key="4">
    <source>
        <dbReference type="Proteomes" id="UP000691718"/>
    </source>
</evidence>
<feature type="compositionally biased region" description="Polar residues" evidence="1">
    <location>
        <begin position="200"/>
        <end position="210"/>
    </location>
</feature>
<feature type="region of interest" description="Disordered" evidence="1">
    <location>
        <begin position="939"/>
        <end position="988"/>
    </location>
</feature>
<accession>A0A8S3WYI4</accession>
<evidence type="ECO:0000313" key="3">
    <source>
        <dbReference type="EMBL" id="CAG4987189.1"/>
    </source>
</evidence>
<feature type="region of interest" description="Disordered" evidence="1">
    <location>
        <begin position="1080"/>
        <end position="1139"/>
    </location>
</feature>
<name>A0A8S3WYI4_PARAO</name>
<dbReference type="Pfam" id="PF00621">
    <property type="entry name" value="RhoGEF"/>
    <property type="match status" value="1"/>
</dbReference>
<feature type="compositionally biased region" description="Basic and acidic residues" evidence="1">
    <location>
        <begin position="65"/>
        <end position="86"/>
    </location>
</feature>
<dbReference type="Proteomes" id="UP000691718">
    <property type="component" value="Unassembled WGS sequence"/>
</dbReference>
<feature type="region of interest" description="Disordered" evidence="1">
    <location>
        <begin position="47"/>
        <end position="110"/>
    </location>
</feature>
<feature type="region of interest" description="Disordered" evidence="1">
    <location>
        <begin position="1864"/>
        <end position="1936"/>
    </location>
</feature>
<comment type="caution">
    <text evidence="3">The sequence shown here is derived from an EMBL/GenBank/DDBJ whole genome shotgun (WGS) entry which is preliminary data.</text>
</comment>
<dbReference type="PROSITE" id="PS00741">
    <property type="entry name" value="DH_1"/>
    <property type="match status" value="1"/>
</dbReference>
<dbReference type="CDD" id="cd00160">
    <property type="entry name" value="RhoGEF"/>
    <property type="match status" value="1"/>
</dbReference>
<dbReference type="InterPro" id="IPR001331">
    <property type="entry name" value="GDS_CDC24_CS"/>
</dbReference>
<feature type="compositionally biased region" description="Basic residues" evidence="1">
    <location>
        <begin position="1410"/>
        <end position="1419"/>
    </location>
</feature>
<feature type="compositionally biased region" description="Basic and acidic residues" evidence="1">
    <location>
        <begin position="144"/>
        <end position="155"/>
    </location>
</feature>
<dbReference type="PANTHER" id="PTHR23182:SF1">
    <property type="entry name" value="RHO GTPASE ACTIVATING PROTEIN AT 1A, ISOFORM E"/>
    <property type="match status" value="1"/>
</dbReference>
<organism evidence="3 4">
    <name type="scientific">Parnassius apollo</name>
    <name type="common">Apollo butterfly</name>
    <name type="synonym">Papilio apollo</name>
    <dbReference type="NCBI Taxonomy" id="110799"/>
    <lineage>
        <taxon>Eukaryota</taxon>
        <taxon>Metazoa</taxon>
        <taxon>Ecdysozoa</taxon>
        <taxon>Arthropoda</taxon>
        <taxon>Hexapoda</taxon>
        <taxon>Insecta</taxon>
        <taxon>Pterygota</taxon>
        <taxon>Neoptera</taxon>
        <taxon>Endopterygota</taxon>
        <taxon>Lepidoptera</taxon>
        <taxon>Glossata</taxon>
        <taxon>Ditrysia</taxon>
        <taxon>Papilionoidea</taxon>
        <taxon>Papilionidae</taxon>
        <taxon>Parnassiinae</taxon>
        <taxon>Parnassini</taxon>
        <taxon>Parnassius</taxon>
        <taxon>Parnassius</taxon>
    </lineage>
</organism>
<feature type="region of interest" description="Disordered" evidence="1">
    <location>
        <begin position="411"/>
        <end position="464"/>
    </location>
</feature>
<feature type="region of interest" description="Disordered" evidence="1">
    <location>
        <begin position="1605"/>
        <end position="1628"/>
    </location>
</feature>
<feature type="region of interest" description="Disordered" evidence="1">
    <location>
        <begin position="1188"/>
        <end position="1216"/>
    </location>
</feature>
<feature type="region of interest" description="Disordered" evidence="1">
    <location>
        <begin position="1016"/>
        <end position="1052"/>
    </location>
</feature>
<dbReference type="PROSITE" id="PS50010">
    <property type="entry name" value="DH_2"/>
    <property type="match status" value="1"/>
</dbReference>
<feature type="region of interest" description="Disordered" evidence="1">
    <location>
        <begin position="360"/>
        <end position="394"/>
    </location>
</feature>
<feature type="region of interest" description="Disordered" evidence="1">
    <location>
        <begin position="144"/>
        <end position="177"/>
    </location>
</feature>
<keyword evidence="4" id="KW-1185">Reference proteome</keyword>
<feature type="region of interest" description="Disordered" evidence="1">
    <location>
        <begin position="1769"/>
        <end position="1836"/>
    </location>
</feature>
<feature type="region of interest" description="Disordered" evidence="1">
    <location>
        <begin position="1350"/>
        <end position="1448"/>
    </location>
</feature>
<feature type="region of interest" description="Disordered" evidence="1">
    <location>
        <begin position="1511"/>
        <end position="1540"/>
    </location>
</feature>